<dbReference type="GO" id="GO:0009579">
    <property type="term" value="C:thylakoid"/>
    <property type="evidence" value="ECO:0000318"/>
    <property type="project" value="GO_Central"/>
</dbReference>
<evidence type="ECO:0000313" key="4">
    <source>
        <dbReference type="Proteomes" id="UP000011115"/>
    </source>
</evidence>
<dbReference type="InParanoid" id="M1DLA7"/>
<reference evidence="3" key="2">
    <citation type="submission" date="2015-06" db="UniProtKB">
        <authorList>
            <consortium name="EnsemblPlants"/>
        </authorList>
    </citation>
    <scope>IDENTIFICATION</scope>
    <source>
        <strain evidence="3">DM1-3 516 R44</strain>
    </source>
</reference>
<name>M1DLA7_SOLTU</name>
<dbReference type="eggNOG" id="ENOG502SPYA">
    <property type="taxonomic scope" value="Eukaryota"/>
</dbReference>
<proteinExistence type="predicted"/>
<dbReference type="EnsemblPlants" id="PGSC0003DMT400090838">
    <property type="protein sequence ID" value="PGSC0003DMT400090838"/>
    <property type="gene ID" value="PGSC0003DMG400040409"/>
</dbReference>
<dbReference type="PaxDb" id="4113-PGSC0003DMT400090838"/>
<feature type="domain" description="Putative plant transposon protein" evidence="2">
    <location>
        <begin position="5"/>
        <end position="106"/>
    </location>
</feature>
<sequence>MKSLLAPLLSDSTLRWIEAGVPIEKKDLNVAARYWFDFISSTIMPSQNESILRQTKAAYLGSIIAGKSLNLGMIIGQEMSMRAKQRQTSLPFAMLITELCRRARVPRDEKKDVEVIPTFSTDIRRIEAESAPSMSPSSSTASLPPRSAVSSAASRPPLIQAMLLLMGHLSHSSDVRDSRLEATVPGMIERALTAAVTPLRVSIDALTIRIRDEVRADDVAAESEVETDKEKLGVQEETTYEGVTEVEEAMVYSAIQTSLRETFMAGSSGASVDVTPGTNAQDQSVTLGTDPSTDGATE</sequence>
<feature type="compositionally biased region" description="Polar residues" evidence="1">
    <location>
        <begin position="276"/>
        <end position="298"/>
    </location>
</feature>
<dbReference type="Proteomes" id="UP000011115">
    <property type="component" value="Unassembled WGS sequence"/>
</dbReference>
<dbReference type="OMA" id="TESSMVC"/>
<dbReference type="PANTHER" id="PTHR33180:SF31">
    <property type="entry name" value="POLYPROTEIN PROTEIN"/>
    <property type="match status" value="1"/>
</dbReference>
<keyword evidence="4" id="KW-1185">Reference proteome</keyword>
<reference evidence="4" key="1">
    <citation type="journal article" date="2011" name="Nature">
        <title>Genome sequence and analysis of the tuber crop potato.</title>
        <authorList>
            <consortium name="The Potato Genome Sequencing Consortium"/>
        </authorList>
    </citation>
    <scope>NUCLEOTIDE SEQUENCE [LARGE SCALE GENOMIC DNA]</scope>
    <source>
        <strain evidence="4">cv. DM1-3 516 R44</strain>
    </source>
</reference>
<dbReference type="Gramene" id="PGSC0003DMT400090838">
    <property type="protein sequence ID" value="PGSC0003DMT400090838"/>
    <property type="gene ID" value="PGSC0003DMG400040409"/>
</dbReference>
<dbReference type="Pfam" id="PF20167">
    <property type="entry name" value="Transposase_32"/>
    <property type="match status" value="1"/>
</dbReference>
<protein>
    <recommendedName>
        <fullName evidence="2">Putative plant transposon protein domain-containing protein</fullName>
    </recommendedName>
</protein>
<dbReference type="AlphaFoldDB" id="M1DLA7"/>
<organism evidence="3 4">
    <name type="scientific">Solanum tuberosum</name>
    <name type="common">Potato</name>
    <dbReference type="NCBI Taxonomy" id="4113"/>
    <lineage>
        <taxon>Eukaryota</taxon>
        <taxon>Viridiplantae</taxon>
        <taxon>Streptophyta</taxon>
        <taxon>Embryophyta</taxon>
        <taxon>Tracheophyta</taxon>
        <taxon>Spermatophyta</taxon>
        <taxon>Magnoliopsida</taxon>
        <taxon>eudicotyledons</taxon>
        <taxon>Gunneridae</taxon>
        <taxon>Pentapetalae</taxon>
        <taxon>asterids</taxon>
        <taxon>lamiids</taxon>
        <taxon>Solanales</taxon>
        <taxon>Solanaceae</taxon>
        <taxon>Solanoideae</taxon>
        <taxon>Solaneae</taxon>
        <taxon>Solanum</taxon>
    </lineage>
</organism>
<feature type="region of interest" description="Disordered" evidence="1">
    <location>
        <begin position="126"/>
        <end position="151"/>
    </location>
</feature>
<feature type="compositionally biased region" description="Low complexity" evidence="1">
    <location>
        <begin position="129"/>
        <end position="151"/>
    </location>
</feature>
<dbReference type="PANTHER" id="PTHR33180">
    <property type="entry name" value="PHOTOSYSTEM II CP43 REACTION CENTER PROTEIN"/>
    <property type="match status" value="1"/>
</dbReference>
<dbReference type="GO" id="GO:0009523">
    <property type="term" value="C:photosystem II"/>
    <property type="evidence" value="ECO:0000318"/>
    <property type="project" value="GO_Central"/>
</dbReference>
<evidence type="ECO:0000313" key="3">
    <source>
        <dbReference type="EnsemblPlants" id="PGSC0003DMT400090838"/>
    </source>
</evidence>
<evidence type="ECO:0000259" key="2">
    <source>
        <dbReference type="Pfam" id="PF20167"/>
    </source>
</evidence>
<feature type="region of interest" description="Disordered" evidence="1">
    <location>
        <begin position="266"/>
        <end position="298"/>
    </location>
</feature>
<accession>M1DLA7</accession>
<evidence type="ECO:0000256" key="1">
    <source>
        <dbReference type="SAM" id="MobiDB-lite"/>
    </source>
</evidence>
<dbReference type="InterPro" id="IPR046796">
    <property type="entry name" value="Transposase_32_dom"/>
</dbReference>
<dbReference type="HOGENOM" id="CLU_029307_2_3_1"/>